<sequence>MREAIKQLLVAHVPTINGHVWEPTAAGPQLEMPYLVLRAGKQENNEYEVHAAFYEVWPYVRRRTFQEVDQISKEVIAALHQKSFAYDGTPYYIEYVGTVSDDMVDEDWDALTRGLRFKIFSLAWLLHTPIEPDPVEAMKRWTTARFPHINTDPLALLTTDHLSLFWRQTTITSVEEMHWGAWLTVKMHGHLLAADASTRRQWVEKITRQLALDTGASLSDKSKLTFLTVSANHDQDPFKAGQIELEVRYGILHGKAVYEKLNRVEVDPKRGGVIYGKK</sequence>
<dbReference type="Proteomes" id="UP001223586">
    <property type="component" value="Unassembled WGS sequence"/>
</dbReference>
<dbReference type="RefSeq" id="WP_307227384.1">
    <property type="nucleotide sequence ID" value="NZ_JAUSTT010000005.1"/>
</dbReference>
<dbReference type="EMBL" id="JAUSTT010000005">
    <property type="protein sequence ID" value="MDQ0175235.1"/>
    <property type="molecule type" value="Genomic_DNA"/>
</dbReference>
<proteinExistence type="predicted"/>
<gene>
    <name evidence="1" type="ORF">J2S08_001069</name>
</gene>
<evidence type="ECO:0000313" key="1">
    <source>
        <dbReference type="EMBL" id="MDQ0175235.1"/>
    </source>
</evidence>
<keyword evidence="2" id="KW-1185">Reference proteome</keyword>
<evidence type="ECO:0000313" key="2">
    <source>
        <dbReference type="Proteomes" id="UP001223586"/>
    </source>
</evidence>
<protein>
    <submittedName>
        <fullName evidence="1">Uncharacterized protein</fullName>
    </submittedName>
</protein>
<accession>A0ABT9WPU9</accession>
<organism evidence="1 2">
    <name type="scientific">Bacillus chungangensis</name>
    <dbReference type="NCBI Taxonomy" id="587633"/>
    <lineage>
        <taxon>Bacteria</taxon>
        <taxon>Bacillati</taxon>
        <taxon>Bacillota</taxon>
        <taxon>Bacilli</taxon>
        <taxon>Bacillales</taxon>
        <taxon>Bacillaceae</taxon>
        <taxon>Bacillus</taxon>
    </lineage>
</organism>
<reference evidence="1 2" key="1">
    <citation type="submission" date="2023-07" db="EMBL/GenBank/DDBJ databases">
        <title>Genomic Encyclopedia of Type Strains, Phase IV (KMG-IV): sequencing the most valuable type-strain genomes for metagenomic binning, comparative biology and taxonomic classification.</title>
        <authorList>
            <person name="Goeker M."/>
        </authorList>
    </citation>
    <scope>NUCLEOTIDE SEQUENCE [LARGE SCALE GENOMIC DNA]</scope>
    <source>
        <strain evidence="1 2">DSM 23837</strain>
    </source>
</reference>
<comment type="caution">
    <text evidence="1">The sequence shown here is derived from an EMBL/GenBank/DDBJ whole genome shotgun (WGS) entry which is preliminary data.</text>
</comment>
<name>A0ABT9WPU9_9BACI</name>